<reference evidence="1" key="2">
    <citation type="submission" date="2023-04" db="EMBL/GenBank/DDBJ databases">
        <authorList>
            <person name="Bu L."/>
            <person name="Lu L."/>
            <person name="Laidemitt M.R."/>
            <person name="Zhang S.M."/>
            <person name="Mutuku M."/>
            <person name="Mkoji G."/>
            <person name="Steinauer M."/>
            <person name="Loker E.S."/>
        </authorList>
    </citation>
    <scope>NUCLEOTIDE SEQUENCE</scope>
    <source>
        <strain evidence="1">KasaAsao</strain>
        <tissue evidence="1">Whole Snail</tissue>
    </source>
</reference>
<evidence type="ECO:0000313" key="2">
    <source>
        <dbReference type="Proteomes" id="UP001233172"/>
    </source>
</evidence>
<comment type="caution">
    <text evidence="1">The sequence shown here is derived from an EMBL/GenBank/DDBJ whole genome shotgun (WGS) entry which is preliminary data.</text>
</comment>
<dbReference type="AlphaFoldDB" id="A0AAD8BCI4"/>
<accession>A0AAD8BCI4</accession>
<organism evidence="1 2">
    <name type="scientific">Biomphalaria pfeifferi</name>
    <name type="common">Bloodfluke planorb</name>
    <name type="synonym">Freshwater snail</name>
    <dbReference type="NCBI Taxonomy" id="112525"/>
    <lineage>
        <taxon>Eukaryota</taxon>
        <taxon>Metazoa</taxon>
        <taxon>Spiralia</taxon>
        <taxon>Lophotrochozoa</taxon>
        <taxon>Mollusca</taxon>
        <taxon>Gastropoda</taxon>
        <taxon>Heterobranchia</taxon>
        <taxon>Euthyneura</taxon>
        <taxon>Panpulmonata</taxon>
        <taxon>Hygrophila</taxon>
        <taxon>Lymnaeoidea</taxon>
        <taxon>Planorbidae</taxon>
        <taxon>Biomphalaria</taxon>
    </lineage>
</organism>
<dbReference type="Proteomes" id="UP001233172">
    <property type="component" value="Unassembled WGS sequence"/>
</dbReference>
<evidence type="ECO:0000313" key="1">
    <source>
        <dbReference type="EMBL" id="KAK0052048.1"/>
    </source>
</evidence>
<proteinExistence type="predicted"/>
<keyword evidence="2" id="KW-1185">Reference proteome</keyword>
<dbReference type="EMBL" id="JASAOG010000098">
    <property type="protein sequence ID" value="KAK0052048.1"/>
    <property type="molecule type" value="Genomic_DNA"/>
</dbReference>
<reference evidence="1" key="1">
    <citation type="journal article" date="2023" name="PLoS Negl. Trop. Dis.">
        <title>A genome sequence for Biomphalaria pfeifferi, the major vector snail for the human-infecting parasite Schistosoma mansoni.</title>
        <authorList>
            <person name="Bu L."/>
            <person name="Lu L."/>
            <person name="Laidemitt M.R."/>
            <person name="Zhang S.M."/>
            <person name="Mutuku M."/>
            <person name="Mkoji G."/>
            <person name="Steinauer M."/>
            <person name="Loker E.S."/>
        </authorList>
    </citation>
    <scope>NUCLEOTIDE SEQUENCE</scope>
    <source>
        <strain evidence="1">KasaAsao</strain>
    </source>
</reference>
<name>A0AAD8BCI4_BIOPF</name>
<protein>
    <submittedName>
        <fullName evidence="1">Uncharacterized protein</fullName>
    </submittedName>
</protein>
<sequence>MHWTQRRRLHKSSVPLSMSSDVNHCLADYATVATIYSVSLRLDCHMLKTATQTAIYRLRTVTDIDSNSDYELPVTQIVTKTVTLNRQIIKIW</sequence>
<gene>
    <name evidence="1" type="ORF">Bpfe_018595</name>
</gene>